<protein>
    <submittedName>
        <fullName evidence="1">Nucleoside-diphosphate-sugar epimerase</fullName>
    </submittedName>
</protein>
<dbReference type="RefSeq" id="WP_123522522.1">
    <property type="nucleotide sequence ID" value="NZ_JBHLWF010000032.1"/>
</dbReference>
<keyword evidence="2" id="KW-1185">Reference proteome</keyword>
<dbReference type="InterPro" id="IPR051207">
    <property type="entry name" value="ComplexI_NDUFA9_subunit"/>
</dbReference>
<proteinExistence type="predicted"/>
<dbReference type="Proteomes" id="UP000294599">
    <property type="component" value="Unassembled WGS sequence"/>
</dbReference>
<evidence type="ECO:0000313" key="2">
    <source>
        <dbReference type="Proteomes" id="UP000294599"/>
    </source>
</evidence>
<accession>A0A4S3L0W8</accession>
<dbReference type="AlphaFoldDB" id="A0A4S3L0W8"/>
<dbReference type="InterPro" id="IPR036291">
    <property type="entry name" value="NAD(P)-bd_dom_sf"/>
</dbReference>
<reference evidence="1 2" key="1">
    <citation type="submission" date="2019-03" db="EMBL/GenBank/DDBJ databases">
        <title>Genomic Encyclopedia of Type Strains, Phase IV (KMG-IV): sequencing the most valuable type-strain genomes for metagenomic binning, comparative biology and taxonomic classification.</title>
        <authorList>
            <person name="Goeker M."/>
        </authorList>
    </citation>
    <scope>NUCLEOTIDE SEQUENCE [LARGE SCALE GENOMIC DNA]</scope>
    <source>
        <strain evidence="1 2">DSM 21944</strain>
    </source>
</reference>
<gene>
    <name evidence="1" type="ORF">EDC25_10749</name>
</gene>
<dbReference type="OrthoDB" id="5565437at2"/>
<dbReference type="EMBL" id="SMAF01000007">
    <property type="protein sequence ID" value="TCS98852.1"/>
    <property type="molecule type" value="Genomic_DNA"/>
</dbReference>
<dbReference type="SUPFAM" id="SSF51735">
    <property type="entry name" value="NAD(P)-binding Rossmann-fold domains"/>
    <property type="match status" value="1"/>
</dbReference>
<comment type="caution">
    <text evidence="1">The sequence shown here is derived from an EMBL/GenBank/DDBJ whole genome shotgun (WGS) entry which is preliminary data.</text>
</comment>
<dbReference type="Gene3D" id="3.40.50.720">
    <property type="entry name" value="NAD(P)-binding Rossmann-like Domain"/>
    <property type="match status" value="2"/>
</dbReference>
<dbReference type="PANTHER" id="PTHR12126:SF11">
    <property type="entry name" value="NADH DEHYDROGENASE [UBIQUINONE] 1 ALPHA SUBCOMPLEX SUBUNIT 9, MITOCHONDRIAL"/>
    <property type="match status" value="1"/>
</dbReference>
<dbReference type="GO" id="GO:0044877">
    <property type="term" value="F:protein-containing complex binding"/>
    <property type="evidence" value="ECO:0007669"/>
    <property type="project" value="TreeGrafter"/>
</dbReference>
<dbReference type="PANTHER" id="PTHR12126">
    <property type="entry name" value="NADH-UBIQUINONE OXIDOREDUCTASE 39 KDA SUBUNIT-RELATED"/>
    <property type="match status" value="1"/>
</dbReference>
<evidence type="ECO:0000313" key="1">
    <source>
        <dbReference type="EMBL" id="TCS98852.1"/>
    </source>
</evidence>
<sequence>MHPNVLLIGGSGLVGRAVLRLCAGSGIKVAAVTRAAAPEADVAGLARWHCGCDLDGIAGRLPDPAAIDAVIAAGPLDVLSYWLSRRPLPALRRVVALSSTSVKVKPDSPDVAERALAKRLAEGEARLVVACVDAGIAWTILRPTLIWGEGRDHNVSRLAALARRHGRLVLPRFARGRRQPVRAEDVALALLAALRSPGAAGLALDLPGGEALPYDEMAARVVRAVNPKARLRRIPLPAAAVRLAARLGVVPPALAAVLLRMGQDLVFDGQPAQAALGVAPRPFEPTENDFRPP</sequence>
<organism evidence="1 2">
    <name type="scientific">Pseudofulvimonas gallinarii</name>
    <dbReference type="NCBI Taxonomy" id="634155"/>
    <lineage>
        <taxon>Bacteria</taxon>
        <taxon>Pseudomonadati</taxon>
        <taxon>Pseudomonadota</taxon>
        <taxon>Gammaproteobacteria</taxon>
        <taxon>Lysobacterales</taxon>
        <taxon>Rhodanobacteraceae</taxon>
        <taxon>Pseudofulvimonas</taxon>
    </lineage>
</organism>
<name>A0A4S3L0W8_9GAMM</name>